<dbReference type="InterPro" id="IPR005174">
    <property type="entry name" value="KIB1-4_b-propeller"/>
</dbReference>
<dbReference type="Pfam" id="PF03478">
    <property type="entry name" value="Beta-prop_KIB1-4"/>
    <property type="match status" value="1"/>
</dbReference>
<accession>A0A6D2KLJ0</accession>
<dbReference type="PANTHER" id="PTHR44259:SF92">
    <property type="entry name" value="PROTEIN, PUTATIVE (DUF295)-RELATED"/>
    <property type="match status" value="1"/>
</dbReference>
<name>A0A6D2KLJ0_9BRAS</name>
<evidence type="ECO:0000313" key="2">
    <source>
        <dbReference type="EMBL" id="CAA7049067.1"/>
    </source>
</evidence>
<proteinExistence type="predicted"/>
<dbReference type="EMBL" id="CACVBM020001407">
    <property type="protein sequence ID" value="CAA7049067.1"/>
    <property type="molecule type" value="Genomic_DNA"/>
</dbReference>
<dbReference type="OrthoDB" id="1519185at2759"/>
<evidence type="ECO:0000259" key="1">
    <source>
        <dbReference type="Pfam" id="PF03478"/>
    </source>
</evidence>
<sequence>MLLTLSFDEDESSNDEEKCIHKLLGLRSEKIINITGKKFPKVLSDGCRLLGTSRGWAVFMRMHDSTIHLSQVCHPWSSSEASHKTIALPPFNAHLSDTVINVSSENSNVVYSRKDQMLYVLPTECAYMAALDVKKNKMSPNFLRLHFENFPSIPHHEWQILASCLRSDTMVESSSGERFIVQWYAEPSSIYGNTARINLFTKQFMVFRIEEGVGRYEGSRIIANYTENIGDLCIFIGENETFCLEASKFPGLRPNSIYYADYGFGIYDISRKSSREYDTSGFPTTRGRTLFLSPPLY</sequence>
<dbReference type="InterPro" id="IPR050942">
    <property type="entry name" value="F-box_BR-signaling"/>
</dbReference>
<keyword evidence="3" id="KW-1185">Reference proteome</keyword>
<reference evidence="2" key="1">
    <citation type="submission" date="2020-01" db="EMBL/GenBank/DDBJ databases">
        <authorList>
            <person name="Mishra B."/>
        </authorList>
    </citation>
    <scope>NUCLEOTIDE SEQUENCE [LARGE SCALE GENOMIC DNA]</scope>
</reference>
<gene>
    <name evidence="2" type="ORF">MERR_LOCUS36302</name>
</gene>
<protein>
    <recommendedName>
        <fullName evidence="1">KIB1-4 beta-propeller domain-containing protein</fullName>
    </recommendedName>
</protein>
<evidence type="ECO:0000313" key="3">
    <source>
        <dbReference type="Proteomes" id="UP000467841"/>
    </source>
</evidence>
<comment type="caution">
    <text evidence="2">The sequence shown here is derived from an EMBL/GenBank/DDBJ whole genome shotgun (WGS) entry which is preliminary data.</text>
</comment>
<feature type="domain" description="KIB1-4 beta-propeller" evidence="1">
    <location>
        <begin position="104"/>
        <end position="268"/>
    </location>
</feature>
<dbReference type="AlphaFoldDB" id="A0A6D2KLJ0"/>
<dbReference type="PANTHER" id="PTHR44259">
    <property type="entry name" value="OS07G0183000 PROTEIN-RELATED"/>
    <property type="match status" value="1"/>
</dbReference>
<dbReference type="Proteomes" id="UP000467841">
    <property type="component" value="Unassembled WGS sequence"/>
</dbReference>
<organism evidence="2 3">
    <name type="scientific">Microthlaspi erraticum</name>
    <dbReference type="NCBI Taxonomy" id="1685480"/>
    <lineage>
        <taxon>Eukaryota</taxon>
        <taxon>Viridiplantae</taxon>
        <taxon>Streptophyta</taxon>
        <taxon>Embryophyta</taxon>
        <taxon>Tracheophyta</taxon>
        <taxon>Spermatophyta</taxon>
        <taxon>Magnoliopsida</taxon>
        <taxon>eudicotyledons</taxon>
        <taxon>Gunneridae</taxon>
        <taxon>Pentapetalae</taxon>
        <taxon>rosids</taxon>
        <taxon>malvids</taxon>
        <taxon>Brassicales</taxon>
        <taxon>Brassicaceae</taxon>
        <taxon>Coluteocarpeae</taxon>
        <taxon>Microthlaspi</taxon>
    </lineage>
</organism>